<evidence type="ECO:0000256" key="3">
    <source>
        <dbReference type="ARBA" id="ARBA00004370"/>
    </source>
</evidence>
<keyword evidence="5" id="KW-0496">Mitochondrion</keyword>
<dbReference type="PANTHER" id="PTHR48182:SF2">
    <property type="entry name" value="PROTEIN SERAC1"/>
    <property type="match status" value="1"/>
</dbReference>
<evidence type="ECO:0000313" key="7">
    <source>
        <dbReference type="EMBL" id="KAF3168423.1"/>
    </source>
</evidence>
<evidence type="ECO:0000313" key="8">
    <source>
        <dbReference type="Proteomes" id="UP000479691"/>
    </source>
</evidence>
<dbReference type="Proteomes" id="UP000479691">
    <property type="component" value="Unassembled WGS sequence"/>
</dbReference>
<evidence type="ECO:0000256" key="1">
    <source>
        <dbReference type="ARBA" id="ARBA00004173"/>
    </source>
</evidence>
<accession>A0A7C8KIV9</accession>
<gene>
    <name evidence="7" type="ORF">TWF788_010923</name>
</gene>
<comment type="caution">
    <text evidence="7">The sequence shown here is derived from an EMBL/GenBank/DDBJ whole genome shotgun (WGS) entry which is preliminary data.</text>
</comment>
<dbReference type="GO" id="GO:0005739">
    <property type="term" value="C:mitochondrion"/>
    <property type="evidence" value="ECO:0007669"/>
    <property type="project" value="UniProtKB-SubCell"/>
</dbReference>
<dbReference type="Gene3D" id="3.40.50.1820">
    <property type="entry name" value="alpha/beta hydrolase"/>
    <property type="match status" value="1"/>
</dbReference>
<dbReference type="InterPro" id="IPR052374">
    <property type="entry name" value="SERAC1"/>
</dbReference>
<dbReference type="GO" id="GO:0005783">
    <property type="term" value="C:endoplasmic reticulum"/>
    <property type="evidence" value="ECO:0007669"/>
    <property type="project" value="UniProtKB-SubCell"/>
</dbReference>
<reference evidence="7 8" key="1">
    <citation type="submission" date="2019-06" db="EMBL/GenBank/DDBJ databases">
        <authorList>
            <person name="Palmer J.M."/>
        </authorList>
    </citation>
    <scope>NUCLEOTIDE SEQUENCE [LARGE SCALE GENOMIC DNA]</scope>
    <source>
        <strain evidence="7 8">TWF788</strain>
    </source>
</reference>
<dbReference type="Gene3D" id="1.25.40.10">
    <property type="entry name" value="Tetratricopeptide repeat domain"/>
    <property type="match status" value="1"/>
</dbReference>
<evidence type="ECO:0000256" key="4">
    <source>
        <dbReference type="ARBA" id="ARBA00022824"/>
    </source>
</evidence>
<evidence type="ECO:0000256" key="5">
    <source>
        <dbReference type="ARBA" id="ARBA00023128"/>
    </source>
</evidence>
<sequence length="1387" mass="159343">MSTNARVETAPSVPVSFRIREIHGDHSDEELKEFLERILKADGEDPSTIYTEITSAKDIEDQSKKVCVVTFHDDLEEPREVYVHRHPQIFSTLKTAACQLQLDLRTGKPWRHFRNQKQDDKSRFNFPVTVDIGFRGLTPLYEPDQPEVAVEANVIAVMGLTSNAYGVWRGEASGQMWLRHFFKESDSLKKTRSLIFGYDGDIWKEALYEREDIVDDLIEHVAKLLKTYPGQPIIFIGHSYGGLLITEVVYFRHKDPAHEIYQCTRGIFFFAVPHRGMFVDDFLKINENKHRIKMIEEISKSTASNNIFPRELADFATIIKEGRIKIYSFRETKLSNVIERTGDGGPPRRSAQQEERIDSNSALLHLPGDMEKKIAATDKDHRNIVKFDNKNEKTYRATLELLTACLKYIRERAAEDAVGEPTTIIIQREKIHPSKWRESVENLQRTNRYRDAESKKLGDMIGEEMDKYLVVWGPRYTGKKYLMMEYLKQVESWENLFWKVYWIDTKDTENSYKLILGDLQPPISGQSGVQLRNPTGQLADSYELLLFKKYQLASSEIEKKHGDKKVLLIYYRASSVESMDEDFRSKLKASQCENKIFRRCYLTSDPQALYQKPILKIFNFTLEKSITFLRNGKDDSELCASGQSAIRDLALACGNHPLLLSNAKEIIQNERHDWNNYATLCKPNNLGSIYEYSGLGYIKSTEQDAFEVSSPSKSSQKLPDIWAESLCELFQDLPASAPEDGQKGLGPVKGLAAFLLFAFTKLHNSHICARMFQSPRRYSEKLNLYKGGMKASCCTSHGEKSLVIDVYNIENREDQFERALVSLALLNFLEYADEEDTPRGKRKVYRMPTVVAHWLQKLPIAQELNPQILVVASYILYESLKAENPNDITDTYFAYPSKPTMELQRPQASCLLHHFKQISKSIQKLDKPKEPGTEVSPFECGILPPAEVVKLFLKVSAVLGSHSLCDEARIVLETIEGWLKITYQRIPEDHKINGEQYSPTGFKELFVKVRTALGMIAFERGDYRFSESCFHSILEAYGECTKINQAQDGQLCDQADAIRIPKIQRKIDSEERITIQASLYGARVQRMDPSDRDIDLDLASLLESLNLLKKDCEEYNKEHKNQPHHQTISILQNMLSICRLQGKFEDALAIANDCEDFINQFRGAGESDNKEREIYKAMILNSRGHIYFAEADRMTETASIWQWILSPFPIFRKTASEKAKKKFQQAAGFFKNAATDYKNICGPTHAETLTCESDWARAEYRAGNLENSIQLYRQILLKGFNKEIDWFQDNFDPLPNIIGKWSPYFWANVHLQLAVAHICLYYTQKPPWERKNLDLAKNHINRADTIYRGTGKEAPPQYKCLEREIRDFIGPINKAVDEANARKTPTS</sequence>
<dbReference type="GO" id="GO:0016020">
    <property type="term" value="C:membrane"/>
    <property type="evidence" value="ECO:0007669"/>
    <property type="project" value="UniProtKB-SubCell"/>
</dbReference>
<keyword evidence="4" id="KW-0256">Endoplasmic reticulum</keyword>
<evidence type="ECO:0000256" key="6">
    <source>
        <dbReference type="ARBA" id="ARBA00023136"/>
    </source>
</evidence>
<keyword evidence="6" id="KW-0472">Membrane</keyword>
<dbReference type="SUPFAM" id="SSF53474">
    <property type="entry name" value="alpha/beta-Hydrolases"/>
    <property type="match status" value="1"/>
</dbReference>
<dbReference type="EMBL" id="JAABOE010000086">
    <property type="protein sequence ID" value="KAF3168423.1"/>
    <property type="molecule type" value="Genomic_DNA"/>
</dbReference>
<evidence type="ECO:0008006" key="9">
    <source>
        <dbReference type="Google" id="ProtNLM"/>
    </source>
</evidence>
<organism evidence="7 8">
    <name type="scientific">Orbilia oligospora</name>
    <name type="common">Nematode-trapping fungus</name>
    <name type="synonym">Arthrobotrys oligospora</name>
    <dbReference type="NCBI Taxonomy" id="2813651"/>
    <lineage>
        <taxon>Eukaryota</taxon>
        <taxon>Fungi</taxon>
        <taxon>Dikarya</taxon>
        <taxon>Ascomycota</taxon>
        <taxon>Pezizomycotina</taxon>
        <taxon>Orbiliomycetes</taxon>
        <taxon>Orbiliales</taxon>
        <taxon>Orbiliaceae</taxon>
        <taxon>Orbilia</taxon>
    </lineage>
</organism>
<protein>
    <recommendedName>
        <fullName evidence="9">DUF676 domain-containing protein</fullName>
    </recommendedName>
</protein>
<dbReference type="InterPro" id="IPR029058">
    <property type="entry name" value="AB_hydrolase_fold"/>
</dbReference>
<name>A0A7C8KIV9_ORBOL</name>
<comment type="subcellular location">
    <subcellularLocation>
        <location evidence="2">Endoplasmic reticulum</location>
    </subcellularLocation>
    <subcellularLocation>
        <location evidence="3">Membrane</location>
    </subcellularLocation>
    <subcellularLocation>
        <location evidence="1">Mitochondrion</location>
    </subcellularLocation>
</comment>
<dbReference type="InterPro" id="IPR011990">
    <property type="entry name" value="TPR-like_helical_dom_sf"/>
</dbReference>
<proteinExistence type="predicted"/>
<evidence type="ECO:0000256" key="2">
    <source>
        <dbReference type="ARBA" id="ARBA00004240"/>
    </source>
</evidence>
<dbReference type="PANTHER" id="PTHR48182">
    <property type="entry name" value="PROTEIN SERAC1"/>
    <property type="match status" value="1"/>
</dbReference>